<reference evidence="3" key="1">
    <citation type="submission" date="2015-07" db="EMBL/GenBank/DDBJ databases">
        <title>Transcriptome Assembly of Anthurium amnicola.</title>
        <authorList>
            <person name="Suzuki J."/>
        </authorList>
    </citation>
    <scope>NUCLEOTIDE SEQUENCE</scope>
</reference>
<dbReference type="PANTHER" id="PTHR33122:SF60">
    <property type="entry name" value="LIPID-TRANSFER PROTEIN DIR1-RELATED"/>
    <property type="match status" value="1"/>
</dbReference>
<feature type="signal peptide" evidence="1">
    <location>
        <begin position="1"/>
        <end position="28"/>
    </location>
</feature>
<feature type="domain" description="Bifunctional inhibitor/plant lipid transfer protein/seed storage helical" evidence="2">
    <location>
        <begin position="33"/>
        <end position="107"/>
    </location>
</feature>
<dbReference type="SMART" id="SM00499">
    <property type="entry name" value="AAI"/>
    <property type="match status" value="1"/>
</dbReference>
<name>A0A1D1XYQ7_9ARAE</name>
<dbReference type="GO" id="GO:0005504">
    <property type="term" value="F:fatty acid binding"/>
    <property type="evidence" value="ECO:0007669"/>
    <property type="project" value="InterPro"/>
</dbReference>
<dbReference type="GO" id="GO:0009627">
    <property type="term" value="P:systemic acquired resistance"/>
    <property type="evidence" value="ECO:0007669"/>
    <property type="project" value="InterPro"/>
</dbReference>
<evidence type="ECO:0000256" key="1">
    <source>
        <dbReference type="SAM" id="SignalP"/>
    </source>
</evidence>
<dbReference type="CDD" id="cd04660">
    <property type="entry name" value="nsLTP_like"/>
    <property type="match status" value="1"/>
</dbReference>
<dbReference type="InterPro" id="IPR039265">
    <property type="entry name" value="DIR1-like"/>
</dbReference>
<dbReference type="Pfam" id="PF14368">
    <property type="entry name" value="LTP_2"/>
    <property type="match status" value="1"/>
</dbReference>
<dbReference type="InterPro" id="IPR016140">
    <property type="entry name" value="Bifunc_inhib/LTP/seed_store"/>
</dbReference>
<dbReference type="SUPFAM" id="SSF47699">
    <property type="entry name" value="Bifunctional inhibitor/lipid-transfer protein/seed storage 2S albumin"/>
    <property type="match status" value="1"/>
</dbReference>
<gene>
    <name evidence="3" type="primary">DIR1_1</name>
    <name evidence="3" type="ORF">g.57450</name>
</gene>
<dbReference type="InterPro" id="IPR036312">
    <property type="entry name" value="Bifun_inhib/LTP/seed_sf"/>
</dbReference>
<organism evidence="3">
    <name type="scientific">Anthurium amnicola</name>
    <dbReference type="NCBI Taxonomy" id="1678845"/>
    <lineage>
        <taxon>Eukaryota</taxon>
        <taxon>Viridiplantae</taxon>
        <taxon>Streptophyta</taxon>
        <taxon>Embryophyta</taxon>
        <taxon>Tracheophyta</taxon>
        <taxon>Spermatophyta</taxon>
        <taxon>Magnoliopsida</taxon>
        <taxon>Liliopsida</taxon>
        <taxon>Araceae</taxon>
        <taxon>Pothoideae</taxon>
        <taxon>Potheae</taxon>
        <taxon>Anthurium</taxon>
    </lineage>
</organism>
<feature type="chain" id="PRO_5008899816" evidence="1">
    <location>
        <begin position="29"/>
        <end position="107"/>
    </location>
</feature>
<evidence type="ECO:0000259" key="2">
    <source>
        <dbReference type="SMART" id="SM00499"/>
    </source>
</evidence>
<accession>A0A1D1XYQ7</accession>
<keyword evidence="1" id="KW-0732">Signal</keyword>
<dbReference type="Gene3D" id="1.10.110.10">
    <property type="entry name" value="Plant lipid-transfer and hydrophobic proteins"/>
    <property type="match status" value="1"/>
</dbReference>
<dbReference type="InterPro" id="IPR044741">
    <property type="entry name" value="NsLTP-like"/>
</dbReference>
<evidence type="ECO:0000313" key="3">
    <source>
        <dbReference type="EMBL" id="JAT47470.1"/>
    </source>
</evidence>
<dbReference type="EMBL" id="GDJX01020466">
    <property type="protein sequence ID" value="JAT47470.1"/>
    <property type="molecule type" value="Transcribed_RNA"/>
</dbReference>
<dbReference type="AlphaFoldDB" id="A0A1D1XYQ7"/>
<sequence>MEKRMLASAMVLLLVAVFMADQLSRVAAQEILCKMDQDGLVACKPAVTKANPVDPSAACCAALRKADLSCLCSYPKTNPTVVKLMGIDPDLAKQLPAKCNITPPANC</sequence>
<proteinExistence type="predicted"/>
<protein>
    <submittedName>
        <fullName evidence="3">Putative lipid-transfer protein DIR1</fullName>
    </submittedName>
</protein>
<dbReference type="PANTHER" id="PTHR33122">
    <property type="entry name" value="LIPID BINDING PROTEIN-RELATED"/>
    <property type="match status" value="1"/>
</dbReference>